<protein>
    <submittedName>
        <fullName evidence="3">IS1634 family transposase</fullName>
    </submittedName>
</protein>
<keyword evidence="1" id="KW-0812">Transmembrane</keyword>
<proteinExistence type="predicted"/>
<dbReference type="NCBIfam" id="NF033559">
    <property type="entry name" value="transpos_IS1634"/>
    <property type="match status" value="1"/>
</dbReference>
<accession>A0A9D2MXW9</accession>
<keyword evidence="1" id="KW-1133">Transmembrane helix</keyword>
<evidence type="ECO:0000313" key="4">
    <source>
        <dbReference type="Proteomes" id="UP000823910"/>
    </source>
</evidence>
<dbReference type="PANTHER" id="PTHR34614:SF2">
    <property type="entry name" value="TRANSPOSASE IS4-LIKE DOMAIN-CONTAINING PROTEIN"/>
    <property type="match status" value="1"/>
</dbReference>
<dbReference type="Pfam" id="PF01609">
    <property type="entry name" value="DDE_Tnp_1"/>
    <property type="match status" value="1"/>
</dbReference>
<dbReference type="AlphaFoldDB" id="A0A9D2MXW9"/>
<dbReference type="InterPro" id="IPR002559">
    <property type="entry name" value="Transposase_11"/>
</dbReference>
<feature type="transmembrane region" description="Helical" evidence="1">
    <location>
        <begin position="511"/>
        <end position="528"/>
    </location>
</feature>
<dbReference type="EMBL" id="DWWT01000017">
    <property type="protein sequence ID" value="HJC05369.1"/>
    <property type="molecule type" value="Genomic_DNA"/>
</dbReference>
<dbReference type="GO" id="GO:0006313">
    <property type="term" value="P:DNA transposition"/>
    <property type="evidence" value="ECO:0007669"/>
    <property type="project" value="InterPro"/>
</dbReference>
<evidence type="ECO:0000259" key="2">
    <source>
        <dbReference type="Pfam" id="PF01609"/>
    </source>
</evidence>
<evidence type="ECO:0000256" key="1">
    <source>
        <dbReference type="SAM" id="Phobius"/>
    </source>
</evidence>
<gene>
    <name evidence="3" type="ORF">H9704_04345</name>
</gene>
<evidence type="ECO:0000313" key="3">
    <source>
        <dbReference type="EMBL" id="HJC05369.1"/>
    </source>
</evidence>
<reference evidence="3" key="2">
    <citation type="submission" date="2021-04" db="EMBL/GenBank/DDBJ databases">
        <authorList>
            <person name="Gilroy R."/>
        </authorList>
    </citation>
    <scope>NUCLEOTIDE SEQUENCE</scope>
    <source>
        <strain evidence="3">CHK180-15479</strain>
    </source>
</reference>
<dbReference type="GO" id="GO:0004803">
    <property type="term" value="F:transposase activity"/>
    <property type="evidence" value="ECO:0007669"/>
    <property type="project" value="InterPro"/>
</dbReference>
<dbReference type="InterPro" id="IPR012337">
    <property type="entry name" value="RNaseH-like_sf"/>
</dbReference>
<organism evidence="3 4">
    <name type="scientific">Candidatus Enterocloster excrementipullorum</name>
    <dbReference type="NCBI Taxonomy" id="2838559"/>
    <lineage>
        <taxon>Bacteria</taxon>
        <taxon>Bacillati</taxon>
        <taxon>Bacillota</taxon>
        <taxon>Clostridia</taxon>
        <taxon>Lachnospirales</taxon>
        <taxon>Lachnospiraceae</taxon>
        <taxon>Enterocloster</taxon>
    </lineage>
</organism>
<feature type="domain" description="Transposase IS4-like" evidence="2">
    <location>
        <begin position="248"/>
        <end position="524"/>
    </location>
</feature>
<reference evidence="3" key="1">
    <citation type="journal article" date="2021" name="PeerJ">
        <title>Extensive microbial diversity within the chicken gut microbiome revealed by metagenomics and culture.</title>
        <authorList>
            <person name="Gilroy R."/>
            <person name="Ravi A."/>
            <person name="Getino M."/>
            <person name="Pursley I."/>
            <person name="Horton D.L."/>
            <person name="Alikhan N.F."/>
            <person name="Baker D."/>
            <person name="Gharbi K."/>
            <person name="Hall N."/>
            <person name="Watson M."/>
            <person name="Adriaenssens E.M."/>
            <person name="Foster-Nyarko E."/>
            <person name="Jarju S."/>
            <person name="Secka A."/>
            <person name="Antonio M."/>
            <person name="Oren A."/>
            <person name="Chaudhuri R.R."/>
            <person name="La Ragione R."/>
            <person name="Hildebrand F."/>
            <person name="Pallen M.J."/>
        </authorList>
    </citation>
    <scope>NUCLEOTIDE SEQUENCE</scope>
    <source>
        <strain evidence="3">CHK180-15479</strain>
    </source>
</reference>
<dbReference type="InterPro" id="IPR047654">
    <property type="entry name" value="IS1634_transpos"/>
</dbReference>
<dbReference type="GO" id="GO:0003677">
    <property type="term" value="F:DNA binding"/>
    <property type="evidence" value="ECO:0007669"/>
    <property type="project" value="InterPro"/>
</dbReference>
<sequence length="613" mass="71031">MFIECYNNNGIPYLRLVRSVRRPSKSDPNKITSYKHTELSIGPLSRFDDGKPDYVKRLKQSFKEGSPLIDSLKPYVSQPIVPQEHGLSTAADIFSSSFAHPRYCSQLLLDRIFQQLGLAELFASIKHNSKIQYDLVDYVRLLVFGRIMDPASKSATVRENGEYYLPIVKDDPYLFHVYDTLDVIYKNRLQILKRMDSSIQKGMGRDTSLLFYDVTNFYFEIGQPDPNLEDEEGKVIQKGLRQLGVSKENRKEPIVQMAMFLDNSGIPISISLFPGNTLDACTAVPSYEQTIRKMGFRQRFLFVADRGICNGPIMCDLLDGGNGYIISKSLRKSTKEDRQWALKQEGYIQVNENFKYKSRILTVTMQDKNGKKRKVKQKSVVYWSRHFYERDVAEHRTFLKFIEKLKESPSSFRVTKSQAGSIKRFLSKDVVNRDTGEIYDSRKLLSMIDEKKLEEYTGLMGYYQIRTSELDMDEQEVIDKYHGLSRIENQFEEMKGPLQTRPAYVRTPEHIYAHLLICMIALVMIRLIQRKYLKKNPPKAGDRREWTYGLSGRRVQKALQKWKVLGMGENSYWFADADDEDLGKILDAIGIRLSQKLYSSGELLRLKTKIDIF</sequence>
<name>A0A9D2MXW9_9FIRM</name>
<dbReference type="PANTHER" id="PTHR34614">
    <property type="match status" value="1"/>
</dbReference>
<keyword evidence="1" id="KW-0472">Membrane</keyword>
<comment type="caution">
    <text evidence="3">The sequence shown here is derived from an EMBL/GenBank/DDBJ whole genome shotgun (WGS) entry which is preliminary data.</text>
</comment>
<dbReference type="Proteomes" id="UP000823910">
    <property type="component" value="Unassembled WGS sequence"/>
</dbReference>
<dbReference type="SUPFAM" id="SSF53098">
    <property type="entry name" value="Ribonuclease H-like"/>
    <property type="match status" value="1"/>
</dbReference>